<evidence type="ECO:0000256" key="12">
    <source>
        <dbReference type="ARBA" id="ARBA00023136"/>
    </source>
</evidence>
<dbReference type="PANTHER" id="PTHR45453">
    <property type="entry name" value="PHOSPHATE REGULON SENSOR PROTEIN PHOR"/>
    <property type="match status" value="1"/>
</dbReference>
<evidence type="ECO:0000256" key="5">
    <source>
        <dbReference type="ARBA" id="ARBA00022679"/>
    </source>
</evidence>
<keyword evidence="5 17" id="KW-0808">Transferase</keyword>
<reference evidence="17 18" key="1">
    <citation type="submission" date="2018-06" db="EMBL/GenBank/DDBJ databases">
        <authorList>
            <consortium name="Pathogen Informatics"/>
            <person name="Doyle S."/>
        </authorList>
    </citation>
    <scope>NUCLEOTIDE SEQUENCE [LARGE SCALE GENOMIC DNA]</scope>
    <source>
        <strain evidence="17 18">NCTC12413</strain>
    </source>
</reference>
<dbReference type="STRING" id="1212545.SARL_00820"/>
<evidence type="ECO:0000259" key="15">
    <source>
        <dbReference type="PROSITE" id="PS50109"/>
    </source>
</evidence>
<dbReference type="SMART" id="SM00387">
    <property type="entry name" value="HATPase_c"/>
    <property type="match status" value="1"/>
</dbReference>
<dbReference type="GO" id="GO:0000155">
    <property type="term" value="F:phosphorelay sensor kinase activity"/>
    <property type="evidence" value="ECO:0007669"/>
    <property type="project" value="TreeGrafter"/>
</dbReference>
<evidence type="ECO:0000256" key="10">
    <source>
        <dbReference type="ARBA" id="ARBA00022989"/>
    </source>
</evidence>
<evidence type="ECO:0000256" key="1">
    <source>
        <dbReference type="ARBA" id="ARBA00000085"/>
    </source>
</evidence>
<sequence>MDNIILFGLFVKSRVRWILWIILLHVILIGLAYLDYNIDVASVLFIVWVNLGLTALFIIFSFFKEAKFIKHLRNNKEIEELVHKNLASTPFQQEVVNYFQTKIANQKALVTQQTKQIKDYEQSLTTFIHDIKTPVTTLDLIINKVDDPTQKFALMREWTRINEMLDMQLYLTRLDSRQKDIFFEYAALKPLIIDEIQLTRYISQTRGIDFELTVDSEIKVYTDTKWCKMLIRQVLSNAIKYSEQSTISITATVEANQIQLQIADRGIGISQRDIKRVFDRGFTSTQRQNATNATGLGLYLVNQIKDTLNLHVEIDSVVDQGTTVTIIFPEQNTVIKRMSEQKI</sequence>
<keyword evidence="8 17" id="KW-0418">Kinase</keyword>
<dbReference type="InterPro" id="IPR003594">
    <property type="entry name" value="HATPase_dom"/>
</dbReference>
<dbReference type="RefSeq" id="WP_002508952.1">
    <property type="nucleotide sequence ID" value="NZ_AP019698.1"/>
</dbReference>
<comment type="subcellular location">
    <subcellularLocation>
        <location evidence="2">Cell membrane</location>
        <topology evidence="2">Multi-pass membrane protein</topology>
    </subcellularLocation>
</comment>
<dbReference type="InterPro" id="IPR005467">
    <property type="entry name" value="His_kinase_dom"/>
</dbReference>
<evidence type="ECO:0000313" key="18">
    <source>
        <dbReference type="Proteomes" id="UP000254956"/>
    </source>
</evidence>
<protein>
    <recommendedName>
        <fullName evidence="3">histidine kinase</fullName>
        <ecNumber evidence="3">2.7.13.3</ecNumber>
    </recommendedName>
    <alternativeName>
        <fullName evidence="13">Glycopeptide resistance-associated protein S</fullName>
    </alternativeName>
</protein>
<dbReference type="EMBL" id="BKAV01000004">
    <property type="protein sequence ID" value="GEP99704.1"/>
    <property type="molecule type" value="Genomic_DNA"/>
</dbReference>
<feature type="domain" description="Histidine kinase" evidence="15">
    <location>
        <begin position="126"/>
        <end position="332"/>
    </location>
</feature>
<dbReference type="Proteomes" id="UP000254956">
    <property type="component" value="Unassembled WGS sequence"/>
</dbReference>
<organism evidence="17 18">
    <name type="scientific">Staphylococcus arlettae</name>
    <dbReference type="NCBI Taxonomy" id="29378"/>
    <lineage>
        <taxon>Bacteria</taxon>
        <taxon>Bacillati</taxon>
        <taxon>Bacillota</taxon>
        <taxon>Bacilli</taxon>
        <taxon>Bacillales</taxon>
        <taxon>Staphylococcaceae</taxon>
        <taxon>Staphylococcus</taxon>
    </lineage>
</organism>
<dbReference type="Proteomes" id="UP000321598">
    <property type="component" value="Unassembled WGS sequence"/>
</dbReference>
<dbReference type="PANTHER" id="PTHR45453:SF2">
    <property type="entry name" value="HISTIDINE KINASE"/>
    <property type="match status" value="1"/>
</dbReference>
<evidence type="ECO:0000256" key="14">
    <source>
        <dbReference type="SAM" id="Phobius"/>
    </source>
</evidence>
<name>A0A380CNT5_9STAP</name>
<evidence type="ECO:0000256" key="11">
    <source>
        <dbReference type="ARBA" id="ARBA00023012"/>
    </source>
</evidence>
<evidence type="ECO:0000256" key="8">
    <source>
        <dbReference type="ARBA" id="ARBA00022777"/>
    </source>
</evidence>
<reference evidence="16 19" key="2">
    <citation type="submission" date="2019-07" db="EMBL/GenBank/DDBJ databases">
        <title>Whole genome shotgun sequence of Staphylococcus arlettae NBRC 109765.</title>
        <authorList>
            <person name="Hosoyama A."/>
            <person name="Uohara A."/>
            <person name="Ohji S."/>
            <person name="Ichikawa N."/>
        </authorList>
    </citation>
    <scope>NUCLEOTIDE SEQUENCE [LARGE SCALE GENOMIC DNA]</scope>
    <source>
        <strain evidence="16 19">NBRC 109765</strain>
    </source>
</reference>
<keyword evidence="4" id="KW-1003">Cell membrane</keyword>
<keyword evidence="12 14" id="KW-0472">Membrane</keyword>
<evidence type="ECO:0000313" key="17">
    <source>
        <dbReference type="EMBL" id="SUJ24223.1"/>
    </source>
</evidence>
<dbReference type="PROSITE" id="PS50109">
    <property type="entry name" value="HIS_KIN"/>
    <property type="match status" value="1"/>
</dbReference>
<evidence type="ECO:0000256" key="13">
    <source>
        <dbReference type="ARBA" id="ARBA00042987"/>
    </source>
</evidence>
<keyword evidence="6 14" id="KW-0812">Transmembrane</keyword>
<dbReference type="EC" id="2.7.13.3" evidence="3"/>
<keyword evidence="10 14" id="KW-1133">Transmembrane helix</keyword>
<evidence type="ECO:0000256" key="3">
    <source>
        <dbReference type="ARBA" id="ARBA00012438"/>
    </source>
</evidence>
<dbReference type="GO" id="GO:0005524">
    <property type="term" value="F:ATP binding"/>
    <property type="evidence" value="ECO:0007669"/>
    <property type="project" value="UniProtKB-KW"/>
</dbReference>
<dbReference type="Pfam" id="PF02518">
    <property type="entry name" value="HATPase_c"/>
    <property type="match status" value="1"/>
</dbReference>
<dbReference type="PRINTS" id="PR00344">
    <property type="entry name" value="BCTRLSENSOR"/>
</dbReference>
<dbReference type="GO" id="GO:0016036">
    <property type="term" value="P:cellular response to phosphate starvation"/>
    <property type="evidence" value="ECO:0007669"/>
    <property type="project" value="TreeGrafter"/>
</dbReference>
<evidence type="ECO:0000256" key="7">
    <source>
        <dbReference type="ARBA" id="ARBA00022741"/>
    </source>
</evidence>
<feature type="transmembrane region" description="Helical" evidence="14">
    <location>
        <begin position="17"/>
        <end position="34"/>
    </location>
</feature>
<keyword evidence="11" id="KW-0902">Two-component regulatory system</keyword>
<dbReference type="InterPro" id="IPR050351">
    <property type="entry name" value="BphY/WalK/GraS-like"/>
</dbReference>
<dbReference type="EMBL" id="UGZE01000001">
    <property type="protein sequence ID" value="SUJ24223.1"/>
    <property type="molecule type" value="Genomic_DNA"/>
</dbReference>
<evidence type="ECO:0000313" key="19">
    <source>
        <dbReference type="Proteomes" id="UP000321598"/>
    </source>
</evidence>
<evidence type="ECO:0000256" key="2">
    <source>
        <dbReference type="ARBA" id="ARBA00004651"/>
    </source>
</evidence>
<dbReference type="SUPFAM" id="SSF55874">
    <property type="entry name" value="ATPase domain of HSP90 chaperone/DNA topoisomerase II/histidine kinase"/>
    <property type="match status" value="1"/>
</dbReference>
<evidence type="ECO:0000256" key="6">
    <source>
        <dbReference type="ARBA" id="ARBA00022692"/>
    </source>
</evidence>
<keyword evidence="7" id="KW-0547">Nucleotide-binding</keyword>
<evidence type="ECO:0000313" key="16">
    <source>
        <dbReference type="EMBL" id="GEP99704.1"/>
    </source>
</evidence>
<dbReference type="GO" id="GO:0004721">
    <property type="term" value="F:phosphoprotein phosphatase activity"/>
    <property type="evidence" value="ECO:0007669"/>
    <property type="project" value="TreeGrafter"/>
</dbReference>
<dbReference type="InterPro" id="IPR004358">
    <property type="entry name" value="Sig_transdc_His_kin-like_C"/>
</dbReference>
<dbReference type="Gene3D" id="3.30.565.10">
    <property type="entry name" value="Histidine kinase-like ATPase, C-terminal domain"/>
    <property type="match status" value="1"/>
</dbReference>
<dbReference type="AlphaFoldDB" id="A0A380CNT5"/>
<accession>A0A380CNT5</accession>
<keyword evidence="9" id="KW-0067">ATP-binding</keyword>
<evidence type="ECO:0000256" key="9">
    <source>
        <dbReference type="ARBA" id="ARBA00022840"/>
    </source>
</evidence>
<evidence type="ECO:0000256" key="4">
    <source>
        <dbReference type="ARBA" id="ARBA00022475"/>
    </source>
</evidence>
<proteinExistence type="predicted"/>
<gene>
    <name evidence="17" type="primary">graS</name>
    <name evidence="17" type="ORF">NCTC12413_02209</name>
    <name evidence="16" type="ORF">SAR03_07420</name>
</gene>
<keyword evidence="19" id="KW-1185">Reference proteome</keyword>
<dbReference type="GeneID" id="97288512"/>
<dbReference type="OrthoDB" id="9780487at2"/>
<dbReference type="InterPro" id="IPR036890">
    <property type="entry name" value="HATPase_C_sf"/>
</dbReference>
<comment type="catalytic activity">
    <reaction evidence="1">
        <text>ATP + protein L-histidine = ADP + protein N-phospho-L-histidine.</text>
        <dbReference type="EC" id="2.7.13.3"/>
    </reaction>
</comment>
<dbReference type="GO" id="GO:0005886">
    <property type="term" value="C:plasma membrane"/>
    <property type="evidence" value="ECO:0007669"/>
    <property type="project" value="UniProtKB-SubCell"/>
</dbReference>
<feature type="transmembrane region" description="Helical" evidence="14">
    <location>
        <begin position="40"/>
        <end position="63"/>
    </location>
</feature>